<reference evidence="6" key="3">
    <citation type="journal article" date="2015" name="Nat. Commun.">
        <title>RFX transcription factors are essential for hearing in mice.</title>
        <authorList>
            <person name="Elkon R."/>
            <person name="Milon B."/>
            <person name="Morrison L."/>
            <person name="Shah M."/>
            <person name="Vijayakumar S."/>
            <person name="Racherla M."/>
            <person name="Leitch C.C."/>
            <person name="Silipino L."/>
            <person name="Hadi S."/>
            <person name="Weiss-Gayet M."/>
            <person name="Barras E."/>
            <person name="Schmid C.D."/>
            <person name="Ait-Lounis A."/>
            <person name="Barnes A."/>
            <person name="Song Y."/>
            <person name="Eisenman D.J."/>
            <person name="Eliyahu E."/>
            <person name="Frolenkov G.I."/>
            <person name="Strome S.E."/>
            <person name="Durand B."/>
            <person name="Zaghloul N.A."/>
            <person name="Jones S.M."/>
            <person name="Reith W."/>
            <person name="Hertzano R."/>
        </authorList>
    </citation>
    <scope>NUCLEOTIDE SEQUENCE</scope>
    <source>
        <strain evidence="6">Tuebingen</strain>
    </source>
</reference>
<dbReference type="Ensembl" id="ENSDART00000114492.4">
    <property type="protein sequence ID" value="ENSDARP00000098309.2"/>
    <property type="gene ID" value="ENSDARG00000075092.4"/>
</dbReference>
<reference evidence="4" key="1">
    <citation type="submission" date="2011-07" db="UniProtKB">
        <authorList>
            <consortium name="Ensembl"/>
        </authorList>
    </citation>
    <scope>IDENTIFICATION</scope>
    <source>
        <strain evidence="4">Tuebingen</strain>
    </source>
</reference>
<dbReference type="GeneTree" id="ENSGT00950000183630"/>
<evidence type="ECO:0000313" key="5">
    <source>
        <dbReference type="Proteomes" id="UP000000437"/>
    </source>
</evidence>
<gene>
    <name evidence="4 6 7 8" type="primary">si:dkey-52l18.4</name>
    <name evidence="6" type="synonym">sc:d808</name>
</gene>
<dbReference type="AGR" id="ZFIN:ZDB-GENE-080303-19"/>
<evidence type="ECO:0000313" key="7">
    <source>
        <dbReference type="RefSeq" id="XP_705793.3"/>
    </source>
</evidence>
<keyword evidence="2 6" id="KW-0732">Signal</keyword>
<keyword evidence="5" id="KW-1185">Reference proteome</keyword>
<keyword evidence="1" id="KW-0812">Transmembrane</keyword>
<feature type="chain" id="PRO_5043058392" evidence="2 6">
    <location>
        <begin position="24"/>
        <end position="226"/>
    </location>
</feature>
<evidence type="ECO:0000259" key="3">
    <source>
        <dbReference type="PROSITE" id="PS50835"/>
    </source>
</evidence>
<dbReference type="GlyGen" id="F1QHE6">
    <property type="glycosylation" value="1 site"/>
</dbReference>
<feature type="domain" description="Ig-like" evidence="3">
    <location>
        <begin position="25"/>
        <end position="130"/>
    </location>
</feature>
<accession>A0A8N7TBZ4</accession>
<feature type="transmembrane region" description="Helical" evidence="1">
    <location>
        <begin position="145"/>
        <end position="166"/>
    </location>
</feature>
<name>F1QHE6_DANRE</name>
<reference evidence="4 5" key="2">
    <citation type="journal article" date="2013" name="Nature">
        <title>The zebrafish reference genome sequence and its relationship to the human genome.</title>
        <authorList>
            <consortium name="Genome Reference Consortium Zebrafish"/>
            <person name="Howe K."/>
            <person name="Clark M.D."/>
            <person name="Torroja C.F."/>
            <person name="Torrance J."/>
            <person name="Berthelot C."/>
            <person name="Muffato M."/>
            <person name="Collins J.E."/>
            <person name="Humphray S."/>
            <person name="McLaren K."/>
            <person name="Matthews L."/>
            <person name="McLaren S."/>
            <person name="Sealy I."/>
            <person name="Caccamo M."/>
            <person name="Churcher C."/>
            <person name="Scott C."/>
            <person name="Barrett J.C."/>
            <person name="Koch R."/>
            <person name="Rauch G.J."/>
            <person name="White S."/>
            <person name="Chow W."/>
            <person name="Kilian B."/>
            <person name="Quintais L.T."/>
            <person name="Guerra-Assuncao J.A."/>
            <person name="Zhou Y."/>
            <person name="Gu Y."/>
            <person name="Yen J."/>
            <person name="Vogel J.H."/>
            <person name="Eyre T."/>
            <person name="Redmond S."/>
            <person name="Banerjee R."/>
            <person name="Chi J."/>
            <person name="Fu B."/>
            <person name="Langley E."/>
            <person name="Maguire S.F."/>
            <person name="Laird G.K."/>
            <person name="Lloyd D."/>
            <person name="Kenyon E."/>
            <person name="Donaldson S."/>
            <person name="Sehra H."/>
            <person name="Almeida-King J."/>
            <person name="Loveland J."/>
            <person name="Trevanion S."/>
            <person name="Jones M."/>
            <person name="Quail M."/>
            <person name="Willey D."/>
            <person name="Hunt A."/>
            <person name="Burton J."/>
            <person name="Sims S."/>
            <person name="McLay K."/>
            <person name="Plumb B."/>
            <person name="Davis J."/>
            <person name="Clee C."/>
            <person name="Oliver K."/>
            <person name="Clark R."/>
            <person name="Riddle C."/>
            <person name="Elliot D."/>
            <person name="Eliott D."/>
            <person name="Threadgold G."/>
            <person name="Harden G."/>
            <person name="Ware D."/>
            <person name="Begum S."/>
            <person name="Mortimore B."/>
            <person name="Mortimer B."/>
            <person name="Kerry G."/>
            <person name="Heath P."/>
            <person name="Phillimore B."/>
            <person name="Tracey A."/>
            <person name="Corby N."/>
            <person name="Dunn M."/>
            <person name="Johnson C."/>
            <person name="Wood J."/>
            <person name="Clark S."/>
            <person name="Pelan S."/>
            <person name="Griffiths G."/>
            <person name="Smith M."/>
            <person name="Glithero R."/>
            <person name="Howden P."/>
            <person name="Barker N."/>
            <person name="Lloyd C."/>
            <person name="Stevens C."/>
            <person name="Harley J."/>
            <person name="Holt K."/>
            <person name="Panagiotidis G."/>
            <person name="Lovell J."/>
            <person name="Beasley H."/>
            <person name="Henderson C."/>
            <person name="Gordon D."/>
            <person name="Auger K."/>
            <person name="Wright D."/>
            <person name="Collins J."/>
            <person name="Raisen C."/>
            <person name="Dyer L."/>
            <person name="Leung K."/>
            <person name="Robertson L."/>
            <person name="Ambridge K."/>
            <person name="Leongamornlert D."/>
            <person name="McGuire S."/>
            <person name="Gilderthorp R."/>
            <person name="Griffiths C."/>
            <person name="Manthravadi D."/>
            <person name="Nichol S."/>
            <person name="Barker G."/>
            <person name="Whitehead S."/>
            <person name="Kay M."/>
            <person name="Brown J."/>
            <person name="Murnane C."/>
            <person name="Gray E."/>
            <person name="Humphries M."/>
            <person name="Sycamore N."/>
            <person name="Barker D."/>
            <person name="Saunders D."/>
            <person name="Wallis J."/>
            <person name="Babbage A."/>
            <person name="Hammond S."/>
            <person name="Mashreghi-Mohammadi M."/>
            <person name="Barr L."/>
            <person name="Martin S."/>
            <person name="Wray P."/>
            <person name="Ellington A."/>
            <person name="Matthews N."/>
            <person name="Ellwood M."/>
            <person name="Woodmansey R."/>
            <person name="Clark G."/>
            <person name="Cooper J."/>
            <person name="Cooper J."/>
            <person name="Tromans A."/>
            <person name="Grafham D."/>
            <person name="Skuce C."/>
            <person name="Pandian R."/>
            <person name="Andrews R."/>
            <person name="Harrison E."/>
            <person name="Kimberley A."/>
            <person name="Garnett J."/>
            <person name="Fosker N."/>
            <person name="Hall R."/>
            <person name="Garner P."/>
            <person name="Kelly D."/>
            <person name="Bird C."/>
            <person name="Palmer S."/>
            <person name="Gehring I."/>
            <person name="Berger A."/>
            <person name="Dooley C.M."/>
            <person name="Ersan-Urun Z."/>
            <person name="Eser C."/>
            <person name="Geiger H."/>
            <person name="Geisler M."/>
            <person name="Karotki L."/>
            <person name="Kirn A."/>
            <person name="Konantz J."/>
            <person name="Konantz M."/>
            <person name="Oberlander M."/>
            <person name="Rudolph-Geiger S."/>
            <person name="Teucke M."/>
            <person name="Lanz C."/>
            <person name="Raddatz G."/>
            <person name="Osoegawa K."/>
            <person name="Zhu B."/>
            <person name="Rapp A."/>
            <person name="Widaa S."/>
            <person name="Langford C."/>
            <person name="Yang F."/>
            <person name="Schuster S.C."/>
            <person name="Carter N.P."/>
            <person name="Harrow J."/>
            <person name="Ning Z."/>
            <person name="Herrero J."/>
            <person name="Searle S.M."/>
            <person name="Enright A."/>
            <person name="Geisler R."/>
            <person name="Plasterk R.H."/>
            <person name="Lee C."/>
            <person name="Westerfield M."/>
            <person name="de Jong P.J."/>
            <person name="Zon L.I."/>
            <person name="Postlethwait J.H."/>
            <person name="Nusslein-Volhard C."/>
            <person name="Hubbard T.J."/>
            <person name="Roest Crollius H."/>
            <person name="Rogers J."/>
            <person name="Stemple D.L."/>
        </authorList>
    </citation>
    <scope>NUCLEOTIDE SEQUENCE [LARGE SCALE GENOMIC DNA]</scope>
    <source>
        <strain evidence="4 5">Tuebingen</strain>
    </source>
</reference>
<dbReference type="GeneID" id="560708"/>
<dbReference type="InterPro" id="IPR013783">
    <property type="entry name" value="Ig-like_fold"/>
</dbReference>
<evidence type="ECO:0000313" key="6">
    <source>
        <dbReference type="RefSeq" id="NP_001373154.1"/>
    </source>
</evidence>
<proteinExistence type="predicted"/>
<dbReference type="SUPFAM" id="SSF48726">
    <property type="entry name" value="Immunoglobulin"/>
    <property type="match status" value="1"/>
</dbReference>
<dbReference type="KEGG" id="dre:560708"/>
<evidence type="ECO:0000256" key="1">
    <source>
        <dbReference type="SAM" id="Phobius"/>
    </source>
</evidence>
<sequence>MKKVYRWSFTFLAFLCIVKECELCSSVRASRASVFVAEGKELHFSCEVRHCGQANWTGGWAFQEMQSQGFIPLTSSERIELSDYSSAVNSTHLKVHIHNVNQSDAGAYKCVITWPAGTSSNGHVTYVNVTAATGDFSESRSATNRVLLCLGSLACFLVVVGLVWCLTRLRSSPPPVPPHTRTSFSARVNPKNELVYTEVAVCNSRRRNECLEPATEPVVYSSVHFS</sequence>
<dbReference type="Pfam" id="PF07686">
    <property type="entry name" value="V-set"/>
    <property type="match status" value="1"/>
</dbReference>
<dbReference type="RefSeq" id="XP_705793.3">
    <property type="nucleotide sequence ID" value="XM_700701.8"/>
</dbReference>
<dbReference type="HOGENOM" id="CLU_1194529_0_0_1"/>
<dbReference type="OMA" id="LCAEECQ"/>
<dbReference type="InterPro" id="IPR036179">
    <property type="entry name" value="Ig-like_dom_sf"/>
</dbReference>
<dbReference type="eggNOG" id="ENOG502S5AY">
    <property type="taxonomic scope" value="Eukaryota"/>
</dbReference>
<reference evidence="6" key="4">
    <citation type="submission" date="2025-04" db="UniProtKB">
        <authorList>
            <consortium name="RefSeq"/>
        </authorList>
    </citation>
    <scope>IDENTIFICATION</scope>
    <source>
        <strain evidence="6 7">Tuebingen</strain>
    </source>
</reference>
<accession>F1QHE6</accession>
<dbReference type="PROSITE" id="PS50835">
    <property type="entry name" value="IG_LIKE"/>
    <property type="match status" value="1"/>
</dbReference>
<keyword evidence="1" id="KW-0472">Membrane</keyword>
<dbReference type="OrthoDB" id="8950231at2759"/>
<dbReference type="EMBL" id="BX537138">
    <property type="status" value="NOT_ANNOTATED_CDS"/>
    <property type="molecule type" value="Genomic_DNA"/>
</dbReference>
<dbReference type="Proteomes" id="UP000000437">
    <property type="component" value="Chromosome 15"/>
</dbReference>
<feature type="signal peptide" evidence="2">
    <location>
        <begin position="1"/>
        <end position="23"/>
    </location>
</feature>
<evidence type="ECO:0000313" key="8">
    <source>
        <dbReference type="ZFIN" id="ZDB-GENE-080303-19"/>
    </source>
</evidence>
<dbReference type="InterPro" id="IPR007110">
    <property type="entry name" value="Ig-like_dom"/>
</dbReference>
<dbReference type="ZFIN" id="ZDB-GENE-080303-19">
    <property type="gene designation" value="si:dkey-52l18.4"/>
</dbReference>
<evidence type="ECO:0000313" key="4">
    <source>
        <dbReference type="Ensembl" id="ENSDARP00000098309"/>
    </source>
</evidence>
<dbReference type="SMART" id="SM00409">
    <property type="entry name" value="IG"/>
    <property type="match status" value="1"/>
</dbReference>
<evidence type="ECO:0000256" key="2">
    <source>
        <dbReference type="SAM" id="SignalP"/>
    </source>
</evidence>
<dbReference type="InterPro" id="IPR013106">
    <property type="entry name" value="Ig_V-set"/>
</dbReference>
<dbReference type="PaxDb" id="7955-ENSDARP00000098309"/>
<dbReference type="AlphaFoldDB" id="F1QHE6"/>
<dbReference type="RefSeq" id="NP_001373154.1">
    <property type="nucleotide sequence ID" value="NM_001386225.1"/>
</dbReference>
<keyword evidence="1" id="KW-1133">Transmembrane helix</keyword>
<protein>
    <submittedName>
        <fullName evidence="4 7">Si:dkey-52l18.4</fullName>
    </submittedName>
    <submittedName>
        <fullName evidence="6">Uncharacterized protein LOC560708 precursor</fullName>
    </submittedName>
</protein>
<dbReference type="Gene3D" id="2.60.40.10">
    <property type="entry name" value="Immunoglobulins"/>
    <property type="match status" value="1"/>
</dbReference>
<dbReference type="Bgee" id="ENSDARG00000075092">
    <property type="expression patterns" value="Expressed in mature ovarian follicle and 21 other cell types or tissues"/>
</dbReference>
<organism evidence="4">
    <name type="scientific">Danio rerio</name>
    <name type="common">Zebrafish</name>
    <name type="synonym">Brachydanio rerio</name>
    <dbReference type="NCBI Taxonomy" id="7955"/>
    <lineage>
        <taxon>Eukaryota</taxon>
        <taxon>Metazoa</taxon>
        <taxon>Chordata</taxon>
        <taxon>Craniata</taxon>
        <taxon>Vertebrata</taxon>
        <taxon>Euteleostomi</taxon>
        <taxon>Actinopterygii</taxon>
        <taxon>Neopterygii</taxon>
        <taxon>Teleostei</taxon>
        <taxon>Ostariophysi</taxon>
        <taxon>Cypriniformes</taxon>
        <taxon>Danionidae</taxon>
        <taxon>Danioninae</taxon>
        <taxon>Danio</taxon>
    </lineage>
</organism>
<dbReference type="InterPro" id="IPR003599">
    <property type="entry name" value="Ig_sub"/>
</dbReference>